<feature type="non-terminal residue" evidence="1">
    <location>
        <position position="1"/>
    </location>
</feature>
<comment type="caution">
    <text evidence="1">The sequence shown here is derived from an EMBL/GenBank/DDBJ whole genome shotgun (WGS) entry which is preliminary data.</text>
</comment>
<evidence type="ECO:0000313" key="1">
    <source>
        <dbReference type="EMBL" id="KAK9875475.1"/>
    </source>
</evidence>
<protein>
    <submittedName>
        <fullName evidence="1">Uncharacterized protein</fullName>
    </submittedName>
</protein>
<dbReference type="Gene3D" id="3.40.50.1820">
    <property type="entry name" value="alpha/beta hydrolase"/>
    <property type="match status" value="1"/>
</dbReference>
<organism evidence="1 2">
    <name type="scientific">Henosepilachna vigintioctopunctata</name>
    <dbReference type="NCBI Taxonomy" id="420089"/>
    <lineage>
        <taxon>Eukaryota</taxon>
        <taxon>Metazoa</taxon>
        <taxon>Ecdysozoa</taxon>
        <taxon>Arthropoda</taxon>
        <taxon>Hexapoda</taxon>
        <taxon>Insecta</taxon>
        <taxon>Pterygota</taxon>
        <taxon>Neoptera</taxon>
        <taxon>Endopterygota</taxon>
        <taxon>Coleoptera</taxon>
        <taxon>Polyphaga</taxon>
        <taxon>Cucujiformia</taxon>
        <taxon>Coccinelloidea</taxon>
        <taxon>Coccinellidae</taxon>
        <taxon>Epilachninae</taxon>
        <taxon>Epilachnini</taxon>
        <taxon>Henosepilachna</taxon>
    </lineage>
</organism>
<name>A0AAW1U3H1_9CUCU</name>
<dbReference type="InterPro" id="IPR029058">
    <property type="entry name" value="AB_hydrolase_fold"/>
</dbReference>
<keyword evidence="2" id="KW-1185">Reference proteome</keyword>
<dbReference type="AlphaFoldDB" id="A0AAW1U3H1"/>
<evidence type="ECO:0000313" key="2">
    <source>
        <dbReference type="Proteomes" id="UP001431783"/>
    </source>
</evidence>
<dbReference type="SUPFAM" id="SSF53474">
    <property type="entry name" value="alpha/beta-Hydrolases"/>
    <property type="match status" value="1"/>
</dbReference>
<gene>
    <name evidence="1" type="ORF">WA026_007867</name>
</gene>
<proteinExistence type="predicted"/>
<dbReference type="Proteomes" id="UP001431783">
    <property type="component" value="Unassembled WGS sequence"/>
</dbReference>
<dbReference type="EMBL" id="JARQZJ010000033">
    <property type="protein sequence ID" value="KAK9875475.1"/>
    <property type="molecule type" value="Genomic_DNA"/>
</dbReference>
<reference evidence="1 2" key="1">
    <citation type="submission" date="2023-03" db="EMBL/GenBank/DDBJ databases">
        <title>Genome insight into feeding habits of ladybird beetles.</title>
        <authorList>
            <person name="Li H.-S."/>
            <person name="Huang Y.-H."/>
            <person name="Pang H."/>
        </authorList>
    </citation>
    <scope>NUCLEOTIDE SEQUENCE [LARGE SCALE GENOMIC DNA]</scope>
    <source>
        <strain evidence="1">SYSU_2023b</strain>
        <tissue evidence="1">Whole body</tissue>
    </source>
</reference>
<sequence length="68" mass="8050">NIDNIKKFGNPNSPVEDNLLSVVWKPFTVEDQDYLEIGEELLAKKNPAHDRMKFWNEIYTYTNVEHKL</sequence>
<accession>A0AAW1U3H1</accession>